<feature type="compositionally biased region" description="Polar residues" evidence="1">
    <location>
        <begin position="244"/>
        <end position="256"/>
    </location>
</feature>
<sequence length="402" mass="42349">MKWLFFHLGVQLAAVLELDGRAQLFNRRIRVDVANQNQLRGAPPNNNNNSNLRRNVNMGSSNNGSSNNPHRSSSGPTGDMRRASSHGSLEASQRHGAASGEKVDGSNFQGGRFNKANRSEQNMATMNEKKKDEPSRRRPMLKLAPRTLPLEPGRKATGSIFGEGTARDVNKKIEKIKEGDESVGGAVGESSQQPVCDVGNNKGNNPSSLAAAANNGNIGEKNGLEACPANGATKNSNDGRHATKTGNHSKSDSTAANGGGGRGRGDKFSVRRDSIGGRNSGRGQGRGGVDGNSGRGPGRGGVDGKRTSKSDGRGRNNGRGGRGGRSFNDGSGNTKGRNDQGRQQSKGKKNNNNQSNNTNSGNGAGRKGNANTVKVRIIDIMIVVSQIQKFRCIVSCCSSVYM</sequence>
<proteinExistence type="predicted"/>
<feature type="compositionally biased region" description="Low complexity" evidence="1">
    <location>
        <begin position="45"/>
        <end position="75"/>
    </location>
</feature>
<evidence type="ECO:0000313" key="3">
    <source>
        <dbReference type="EMBL" id="CAD8407232.1"/>
    </source>
</evidence>
<feature type="region of interest" description="Disordered" evidence="1">
    <location>
        <begin position="36"/>
        <end position="144"/>
    </location>
</feature>
<accession>A0A7S0BY46</accession>
<keyword evidence="2" id="KW-0732">Signal</keyword>
<protein>
    <submittedName>
        <fullName evidence="3">Uncharacterized protein</fullName>
    </submittedName>
</protein>
<feature type="compositionally biased region" description="Gly residues" evidence="1">
    <location>
        <begin position="278"/>
        <end position="301"/>
    </location>
</feature>
<name>A0A7S0BY46_9STRA</name>
<feature type="compositionally biased region" description="Basic and acidic residues" evidence="1">
    <location>
        <begin position="302"/>
        <end position="314"/>
    </location>
</feature>
<feature type="signal peptide" evidence="2">
    <location>
        <begin position="1"/>
        <end position="22"/>
    </location>
</feature>
<dbReference type="EMBL" id="HBEL01006999">
    <property type="protein sequence ID" value="CAD8407232.1"/>
    <property type="molecule type" value="Transcribed_RNA"/>
</dbReference>
<feature type="compositionally biased region" description="Low complexity" evidence="1">
    <location>
        <begin position="350"/>
        <end position="361"/>
    </location>
</feature>
<feature type="compositionally biased region" description="Basic and acidic residues" evidence="1">
    <location>
        <begin position="127"/>
        <end position="136"/>
    </location>
</feature>
<gene>
    <name evidence="3" type="ORF">PINE0816_LOCUS3349</name>
</gene>
<feature type="chain" id="PRO_5030521096" evidence="2">
    <location>
        <begin position="23"/>
        <end position="402"/>
    </location>
</feature>
<feature type="compositionally biased region" description="Gly residues" evidence="1">
    <location>
        <begin position="315"/>
        <end position="324"/>
    </location>
</feature>
<reference evidence="3" key="1">
    <citation type="submission" date="2021-01" db="EMBL/GenBank/DDBJ databases">
        <authorList>
            <person name="Corre E."/>
            <person name="Pelletier E."/>
            <person name="Niang G."/>
            <person name="Scheremetjew M."/>
            <person name="Finn R."/>
            <person name="Kale V."/>
            <person name="Holt S."/>
            <person name="Cochrane G."/>
            <person name="Meng A."/>
            <person name="Brown T."/>
            <person name="Cohen L."/>
        </authorList>
    </citation>
    <scope>NUCLEOTIDE SEQUENCE</scope>
    <source>
        <strain evidence="3">CCAP1064/1</strain>
    </source>
</reference>
<organism evidence="3">
    <name type="scientific">Proboscia inermis</name>
    <dbReference type="NCBI Taxonomy" id="420281"/>
    <lineage>
        <taxon>Eukaryota</taxon>
        <taxon>Sar</taxon>
        <taxon>Stramenopiles</taxon>
        <taxon>Ochrophyta</taxon>
        <taxon>Bacillariophyta</taxon>
        <taxon>Coscinodiscophyceae</taxon>
        <taxon>Rhizosoleniophycidae</taxon>
        <taxon>Rhizosoleniales</taxon>
        <taxon>Rhizosoleniaceae</taxon>
        <taxon>Proboscia</taxon>
    </lineage>
</organism>
<evidence type="ECO:0000256" key="1">
    <source>
        <dbReference type="SAM" id="MobiDB-lite"/>
    </source>
</evidence>
<feature type="compositionally biased region" description="Basic and acidic residues" evidence="1">
    <location>
        <begin position="263"/>
        <end position="275"/>
    </location>
</feature>
<evidence type="ECO:0000256" key="2">
    <source>
        <dbReference type="SAM" id="SignalP"/>
    </source>
</evidence>
<feature type="region of interest" description="Disordered" evidence="1">
    <location>
        <begin position="179"/>
        <end position="368"/>
    </location>
</feature>
<dbReference type="AlphaFoldDB" id="A0A7S0BY46"/>
<feature type="compositionally biased region" description="Low complexity" evidence="1">
    <location>
        <begin position="203"/>
        <end position="221"/>
    </location>
</feature>